<feature type="region of interest" description="Disordered" evidence="1">
    <location>
        <begin position="110"/>
        <end position="231"/>
    </location>
</feature>
<gene>
    <name evidence="3" type="ORF">BJ085DRAFT_33286</name>
</gene>
<organism evidence="3 4">
    <name type="scientific">Dimargaris cristalligena</name>
    <dbReference type="NCBI Taxonomy" id="215637"/>
    <lineage>
        <taxon>Eukaryota</taxon>
        <taxon>Fungi</taxon>
        <taxon>Fungi incertae sedis</taxon>
        <taxon>Zoopagomycota</taxon>
        <taxon>Kickxellomycotina</taxon>
        <taxon>Dimargaritomycetes</taxon>
        <taxon>Dimargaritales</taxon>
        <taxon>Dimargaritaceae</taxon>
        <taxon>Dimargaris</taxon>
    </lineage>
</organism>
<evidence type="ECO:0000313" key="3">
    <source>
        <dbReference type="EMBL" id="RKP37224.1"/>
    </source>
</evidence>
<evidence type="ECO:0000313" key="4">
    <source>
        <dbReference type="Proteomes" id="UP000268162"/>
    </source>
</evidence>
<dbReference type="AlphaFoldDB" id="A0A4P9ZUI5"/>
<feature type="compositionally biased region" description="Polar residues" evidence="1">
    <location>
        <begin position="58"/>
        <end position="67"/>
    </location>
</feature>
<keyword evidence="2" id="KW-0732">Signal</keyword>
<feature type="region of interest" description="Disordered" evidence="1">
    <location>
        <begin position="21"/>
        <end position="91"/>
    </location>
</feature>
<evidence type="ECO:0000256" key="2">
    <source>
        <dbReference type="SAM" id="SignalP"/>
    </source>
</evidence>
<sequence>MYYRIALWSILAAGVVAANPELNDSTPLTTLTRRSTNSPMTSGAHAAALVRRSPAFWNRSSNPNSEMTGEESTDPANNSSEPSNHPPKFMSAVGLGKVYSQFNDPERKHFIRRWKNKSKPTEDTFQSEPNALNEPSTGPFGSGQQVLGNLLLLATGYTPSPSNEDISGDKDHENLSNIDDNDTTDYGHQSMGGGSSAPRTSGYTYLPTDKEAPQDPGYSISDSTYPNIYLNQKGEPIENGVRMHSETAQDADKNQRAKQWYDGISYIKVKDSEPSDTGENESLSPLINGSRAPADKLAEDDRNYDSDDDDDDGDNDLALLKNYSDGYNKSPTLLLSPVDNIPGAHQLVGALPLPSQMESSDNNDEAAPTERARKNWWELSTSENN</sequence>
<reference evidence="4" key="1">
    <citation type="journal article" date="2018" name="Nat. Microbiol.">
        <title>Leveraging single-cell genomics to expand the fungal tree of life.</title>
        <authorList>
            <person name="Ahrendt S.R."/>
            <person name="Quandt C.A."/>
            <person name="Ciobanu D."/>
            <person name="Clum A."/>
            <person name="Salamov A."/>
            <person name="Andreopoulos B."/>
            <person name="Cheng J.F."/>
            <person name="Woyke T."/>
            <person name="Pelin A."/>
            <person name="Henrissat B."/>
            <person name="Reynolds N.K."/>
            <person name="Benny G.L."/>
            <person name="Smith M.E."/>
            <person name="James T.Y."/>
            <person name="Grigoriev I.V."/>
        </authorList>
    </citation>
    <scope>NUCLEOTIDE SEQUENCE [LARGE SCALE GENOMIC DNA]</scope>
    <source>
        <strain evidence="4">RSA 468</strain>
    </source>
</reference>
<name>A0A4P9ZUI5_9FUNG</name>
<proteinExistence type="predicted"/>
<feature type="signal peptide" evidence="2">
    <location>
        <begin position="1"/>
        <end position="17"/>
    </location>
</feature>
<feature type="compositionally biased region" description="Polar residues" evidence="1">
    <location>
        <begin position="74"/>
        <end position="83"/>
    </location>
</feature>
<feature type="region of interest" description="Disordered" evidence="1">
    <location>
        <begin position="270"/>
        <end position="385"/>
    </location>
</feature>
<accession>A0A4P9ZUI5</accession>
<feature type="compositionally biased region" description="Polar residues" evidence="1">
    <location>
        <begin position="220"/>
        <end position="230"/>
    </location>
</feature>
<feature type="compositionally biased region" description="Polar residues" evidence="1">
    <location>
        <begin position="123"/>
        <end position="136"/>
    </location>
</feature>
<dbReference type="EMBL" id="ML002523">
    <property type="protein sequence ID" value="RKP37224.1"/>
    <property type="molecule type" value="Genomic_DNA"/>
</dbReference>
<feature type="compositionally biased region" description="Low complexity" evidence="1">
    <location>
        <begin position="26"/>
        <end position="39"/>
    </location>
</feature>
<feature type="chain" id="PRO_5020657763" evidence="2">
    <location>
        <begin position="18"/>
        <end position="385"/>
    </location>
</feature>
<protein>
    <submittedName>
        <fullName evidence="3">Uncharacterized protein</fullName>
    </submittedName>
</protein>
<dbReference type="Proteomes" id="UP000268162">
    <property type="component" value="Unassembled WGS sequence"/>
</dbReference>
<evidence type="ECO:0000256" key="1">
    <source>
        <dbReference type="SAM" id="MobiDB-lite"/>
    </source>
</evidence>
<feature type="compositionally biased region" description="Acidic residues" evidence="1">
    <location>
        <begin position="306"/>
        <end position="315"/>
    </location>
</feature>
<feature type="compositionally biased region" description="Basic and acidic residues" evidence="1">
    <location>
        <begin position="293"/>
        <end position="305"/>
    </location>
</feature>
<keyword evidence="4" id="KW-1185">Reference proteome</keyword>